<sequence length="57" mass="6234">MTKQIKVLARFPNQKPELDPSGRGELKIFTLHLQACSQTPSGGLKENGPTGNSTVRR</sequence>
<evidence type="ECO:0000313" key="2">
    <source>
        <dbReference type="EMBL" id="EGW08157.1"/>
    </source>
</evidence>
<gene>
    <name evidence="2" type="ORF">I79_015622</name>
</gene>
<reference evidence="3" key="1">
    <citation type="journal article" date="2011" name="Nat. Biotechnol.">
        <title>The genomic sequence of the Chinese hamster ovary (CHO)-K1 cell line.</title>
        <authorList>
            <person name="Xu X."/>
            <person name="Nagarajan H."/>
            <person name="Lewis N.E."/>
            <person name="Pan S."/>
            <person name="Cai Z."/>
            <person name="Liu X."/>
            <person name="Chen W."/>
            <person name="Xie M."/>
            <person name="Wang W."/>
            <person name="Hammond S."/>
            <person name="Andersen M.R."/>
            <person name="Neff N."/>
            <person name="Passarelli B."/>
            <person name="Koh W."/>
            <person name="Fan H.C."/>
            <person name="Wang J."/>
            <person name="Gui Y."/>
            <person name="Lee K.H."/>
            <person name="Betenbaugh M.J."/>
            <person name="Quake S.R."/>
            <person name="Famili I."/>
            <person name="Palsson B.O."/>
            <person name="Wang J."/>
        </authorList>
    </citation>
    <scope>NUCLEOTIDE SEQUENCE [LARGE SCALE GENOMIC DNA]</scope>
    <source>
        <strain evidence="3">CHO K1 cell line</strain>
    </source>
</reference>
<dbReference type="EMBL" id="JH000862">
    <property type="protein sequence ID" value="EGW08157.1"/>
    <property type="molecule type" value="Genomic_DNA"/>
</dbReference>
<dbReference type="InParanoid" id="G3HXA3"/>
<feature type="region of interest" description="Disordered" evidence="1">
    <location>
        <begin position="38"/>
        <end position="57"/>
    </location>
</feature>
<evidence type="ECO:0000313" key="3">
    <source>
        <dbReference type="Proteomes" id="UP000001075"/>
    </source>
</evidence>
<proteinExistence type="predicted"/>
<accession>G3HXA3</accession>
<name>G3HXA3_CRIGR</name>
<dbReference type="Proteomes" id="UP000001075">
    <property type="component" value="Unassembled WGS sequence"/>
</dbReference>
<dbReference type="AlphaFoldDB" id="G3HXA3"/>
<protein>
    <submittedName>
        <fullName evidence="2">Uncharacterized protein</fullName>
    </submittedName>
</protein>
<organism evidence="2 3">
    <name type="scientific">Cricetulus griseus</name>
    <name type="common">Chinese hamster</name>
    <name type="synonym">Cricetulus barabensis griseus</name>
    <dbReference type="NCBI Taxonomy" id="10029"/>
    <lineage>
        <taxon>Eukaryota</taxon>
        <taxon>Metazoa</taxon>
        <taxon>Chordata</taxon>
        <taxon>Craniata</taxon>
        <taxon>Vertebrata</taxon>
        <taxon>Euteleostomi</taxon>
        <taxon>Mammalia</taxon>
        <taxon>Eutheria</taxon>
        <taxon>Euarchontoglires</taxon>
        <taxon>Glires</taxon>
        <taxon>Rodentia</taxon>
        <taxon>Myomorpha</taxon>
        <taxon>Muroidea</taxon>
        <taxon>Cricetidae</taxon>
        <taxon>Cricetinae</taxon>
        <taxon>Cricetulus</taxon>
    </lineage>
</organism>
<evidence type="ECO:0000256" key="1">
    <source>
        <dbReference type="SAM" id="MobiDB-lite"/>
    </source>
</evidence>